<accession>A0A1M6GJG9</accession>
<dbReference type="STRING" id="570521.SAMN04488508_105311"/>
<evidence type="ECO:0000256" key="1">
    <source>
        <dbReference type="SAM" id="SignalP"/>
    </source>
</evidence>
<evidence type="ECO:0008006" key="4">
    <source>
        <dbReference type="Google" id="ProtNLM"/>
    </source>
</evidence>
<reference evidence="3" key="1">
    <citation type="submission" date="2016-11" db="EMBL/GenBank/DDBJ databases">
        <authorList>
            <person name="Varghese N."/>
            <person name="Submissions S."/>
        </authorList>
    </citation>
    <scope>NUCLEOTIDE SEQUENCE [LARGE SCALE GENOMIC DNA]</scope>
    <source>
        <strain evidence="3">DSM 22623</strain>
    </source>
</reference>
<evidence type="ECO:0000313" key="2">
    <source>
        <dbReference type="EMBL" id="SHJ10040.1"/>
    </source>
</evidence>
<dbReference type="PROSITE" id="PS51257">
    <property type="entry name" value="PROKAR_LIPOPROTEIN"/>
    <property type="match status" value="1"/>
</dbReference>
<dbReference type="EMBL" id="FQYP01000005">
    <property type="protein sequence ID" value="SHJ10040.1"/>
    <property type="molecule type" value="Genomic_DNA"/>
</dbReference>
<feature type="signal peptide" evidence="1">
    <location>
        <begin position="1"/>
        <end position="23"/>
    </location>
</feature>
<evidence type="ECO:0000313" key="3">
    <source>
        <dbReference type="Proteomes" id="UP000184432"/>
    </source>
</evidence>
<organism evidence="2 3">
    <name type="scientific">Aquimarina spongiae</name>
    <dbReference type="NCBI Taxonomy" id="570521"/>
    <lineage>
        <taxon>Bacteria</taxon>
        <taxon>Pseudomonadati</taxon>
        <taxon>Bacteroidota</taxon>
        <taxon>Flavobacteriia</taxon>
        <taxon>Flavobacteriales</taxon>
        <taxon>Flavobacteriaceae</taxon>
        <taxon>Aquimarina</taxon>
    </lineage>
</organism>
<dbReference type="AlphaFoldDB" id="A0A1M6GJG9"/>
<protein>
    <recommendedName>
        <fullName evidence="4">Lipocalin-like domain-containing protein</fullName>
    </recommendedName>
</protein>
<feature type="chain" id="PRO_5012929115" description="Lipocalin-like domain-containing protein" evidence="1">
    <location>
        <begin position="24"/>
        <end position="145"/>
    </location>
</feature>
<proteinExistence type="predicted"/>
<keyword evidence="1" id="KW-0732">Signal</keyword>
<dbReference type="Proteomes" id="UP000184432">
    <property type="component" value="Unassembled WGS sequence"/>
</dbReference>
<keyword evidence="3" id="KW-1185">Reference proteome</keyword>
<gene>
    <name evidence="2" type="ORF">SAMN04488508_105311</name>
</gene>
<name>A0A1M6GJG9_9FLAO</name>
<sequence length="145" mass="16416">MNTAMRKLTILFLSILTISCSSEDDTPNFEGHQSDLKGTWLLSKIEFEGTDIIDFCYKKSTITVSSTGYASWVTFSKTYNVCESNTGTFVFKGLNGNVNFTIEGNQPNISNYYGRFYSANKIQITKKLNTNDELTSTTIYEFQKQ</sequence>